<sequence length="387" mass="43280">MKKMFFLFIGLMLLSGCWDRIEMNDMAFFMASALDLTNKGELKTSILVPIAAGAGGGESSSTSTNGTLGKTYVVFSATGTNLHDTERKVQEKMSRHFFKGHRRVVFIGEGLARKGIKDILDYYARDPGSRLRTFIVVAKGNEASKLLKTDHPIERIPSEEVRELERAGVGTSVTMRDFMMMQAEEGIVPVTGAIELVPPTGQSNFTVFSLSSTAVFKDYKLVGYLNNNETRSLRWIKEETKQEFIGTTLPHIGGNVGVILNDMKSKFVTNIKGNKATVRIDLDASGVLHEANVDMNISRNTIGIIEKELGHFLKDETFRTVRKTQSQLKSDVFGIGLQLHRHNYETWKRIEANWDDIYANAEIIVNVKIHLKRAGVVSNSIREADKR</sequence>
<comment type="subcellular location">
    <subcellularLocation>
        <location evidence="1">Membrane</location>
        <topology evidence="1">Lipid-anchor</topology>
    </subcellularLocation>
</comment>
<dbReference type="InterPro" id="IPR057336">
    <property type="entry name" value="GerAC_N"/>
</dbReference>
<dbReference type="PANTHER" id="PTHR35789">
    <property type="entry name" value="SPORE GERMINATION PROTEIN B3"/>
    <property type="match status" value="1"/>
</dbReference>
<evidence type="ECO:0000259" key="9">
    <source>
        <dbReference type="Pfam" id="PF25198"/>
    </source>
</evidence>
<dbReference type="Pfam" id="PF25198">
    <property type="entry name" value="Spore_GerAC_N"/>
    <property type="match status" value="1"/>
</dbReference>
<dbReference type="GO" id="GO:0009847">
    <property type="term" value="P:spore germination"/>
    <property type="evidence" value="ECO:0007669"/>
    <property type="project" value="InterPro"/>
</dbReference>
<dbReference type="InterPro" id="IPR038501">
    <property type="entry name" value="Spore_GerAC_C_sf"/>
</dbReference>
<evidence type="ECO:0000256" key="5">
    <source>
        <dbReference type="ARBA" id="ARBA00023136"/>
    </source>
</evidence>
<evidence type="ECO:0000256" key="6">
    <source>
        <dbReference type="ARBA" id="ARBA00023139"/>
    </source>
</evidence>
<keyword evidence="5" id="KW-0472">Membrane</keyword>
<dbReference type="NCBIfam" id="TIGR02887">
    <property type="entry name" value="spore_ger_x_C"/>
    <property type="match status" value="1"/>
</dbReference>
<keyword evidence="6" id="KW-0564">Palmitate</keyword>
<keyword evidence="3" id="KW-0309">Germination</keyword>
<proteinExistence type="inferred from homology"/>
<dbReference type="PANTHER" id="PTHR35789:SF1">
    <property type="entry name" value="SPORE GERMINATION PROTEIN B3"/>
    <property type="match status" value="1"/>
</dbReference>
<gene>
    <name evidence="10" type="ORF">SY83_19915</name>
</gene>
<dbReference type="Gene3D" id="3.30.300.210">
    <property type="entry name" value="Nutrient germinant receptor protein C, domain 3"/>
    <property type="match status" value="1"/>
</dbReference>
<protein>
    <submittedName>
        <fullName evidence="10">Uncharacterized protein</fullName>
    </submittedName>
</protein>
<dbReference type="GO" id="GO:0016020">
    <property type="term" value="C:membrane"/>
    <property type="evidence" value="ECO:0007669"/>
    <property type="project" value="UniProtKB-SubCell"/>
</dbReference>
<dbReference type="STRING" id="1178515.SY83_19915"/>
<feature type="domain" description="Spore germination protein N-terminal" evidence="9">
    <location>
        <begin position="19"/>
        <end position="195"/>
    </location>
</feature>
<keyword evidence="4" id="KW-0732">Signal</keyword>
<accession>A0A172TN54</accession>
<organism evidence="10 11">
    <name type="scientific">Paenibacillus swuensis</name>
    <dbReference type="NCBI Taxonomy" id="1178515"/>
    <lineage>
        <taxon>Bacteria</taxon>
        <taxon>Bacillati</taxon>
        <taxon>Bacillota</taxon>
        <taxon>Bacilli</taxon>
        <taxon>Bacillales</taxon>
        <taxon>Paenibacillaceae</taxon>
        <taxon>Paenibacillus</taxon>
    </lineage>
</organism>
<dbReference type="KEGG" id="pswu:SY83_19915"/>
<dbReference type="InterPro" id="IPR046953">
    <property type="entry name" value="Spore_GerAC-like_C"/>
</dbReference>
<evidence type="ECO:0000313" key="10">
    <source>
        <dbReference type="EMBL" id="ANE48183.1"/>
    </source>
</evidence>
<dbReference type="AlphaFoldDB" id="A0A172TN54"/>
<keyword evidence="7" id="KW-0449">Lipoprotein</keyword>
<feature type="domain" description="Spore germination GerAC-like C-terminal" evidence="8">
    <location>
        <begin position="212"/>
        <end position="375"/>
    </location>
</feature>
<evidence type="ECO:0000313" key="11">
    <source>
        <dbReference type="Proteomes" id="UP000076927"/>
    </source>
</evidence>
<dbReference type="RefSeq" id="WP_068609711.1">
    <property type="nucleotide sequence ID" value="NZ_CP011388.1"/>
</dbReference>
<dbReference type="Proteomes" id="UP000076927">
    <property type="component" value="Chromosome"/>
</dbReference>
<comment type="similarity">
    <text evidence="2">Belongs to the GerABKC lipoprotein family.</text>
</comment>
<reference evidence="10 11" key="1">
    <citation type="submission" date="2015-01" db="EMBL/GenBank/DDBJ databases">
        <title>Paenibacillus swuensis/DY6/whole genome sequencing.</title>
        <authorList>
            <person name="Kim M.K."/>
            <person name="Srinivasan S."/>
            <person name="Lee J.-J."/>
        </authorList>
    </citation>
    <scope>NUCLEOTIDE SEQUENCE [LARGE SCALE GENOMIC DNA]</scope>
    <source>
        <strain evidence="10 11">DY6</strain>
    </source>
</reference>
<evidence type="ECO:0000256" key="4">
    <source>
        <dbReference type="ARBA" id="ARBA00022729"/>
    </source>
</evidence>
<dbReference type="PROSITE" id="PS51257">
    <property type="entry name" value="PROKAR_LIPOPROTEIN"/>
    <property type="match status" value="1"/>
</dbReference>
<dbReference type="InterPro" id="IPR008844">
    <property type="entry name" value="Spore_GerAC-like"/>
</dbReference>
<evidence type="ECO:0000256" key="7">
    <source>
        <dbReference type="ARBA" id="ARBA00023288"/>
    </source>
</evidence>
<dbReference type="Pfam" id="PF05504">
    <property type="entry name" value="Spore_GerAC"/>
    <property type="match status" value="1"/>
</dbReference>
<evidence type="ECO:0000259" key="8">
    <source>
        <dbReference type="Pfam" id="PF05504"/>
    </source>
</evidence>
<name>A0A172TN54_9BACL</name>
<evidence type="ECO:0000256" key="1">
    <source>
        <dbReference type="ARBA" id="ARBA00004635"/>
    </source>
</evidence>
<keyword evidence="11" id="KW-1185">Reference proteome</keyword>
<dbReference type="EMBL" id="CP011388">
    <property type="protein sequence ID" value="ANE48183.1"/>
    <property type="molecule type" value="Genomic_DNA"/>
</dbReference>
<dbReference type="PATRIC" id="fig|1178515.4.peg.4029"/>
<evidence type="ECO:0000256" key="3">
    <source>
        <dbReference type="ARBA" id="ARBA00022544"/>
    </source>
</evidence>
<evidence type="ECO:0000256" key="2">
    <source>
        <dbReference type="ARBA" id="ARBA00007886"/>
    </source>
</evidence>